<keyword evidence="1" id="KW-0812">Transmembrane</keyword>
<feature type="transmembrane region" description="Helical" evidence="1">
    <location>
        <begin position="328"/>
        <end position="344"/>
    </location>
</feature>
<dbReference type="eggNOG" id="ENOG5032I9T">
    <property type="taxonomic scope" value="Bacteria"/>
</dbReference>
<keyword evidence="3" id="KW-1185">Reference proteome</keyword>
<feature type="transmembrane region" description="Helical" evidence="1">
    <location>
        <begin position="97"/>
        <end position="119"/>
    </location>
</feature>
<feature type="transmembrane region" description="Helical" evidence="1">
    <location>
        <begin position="304"/>
        <end position="321"/>
    </location>
</feature>
<dbReference type="OrthoDB" id="9815466at2"/>
<sequence>MERPETGRGTTTAATPTWFATWWPMVLVGMVMLVHAVALVPELATDVPTRNDSMFHLLMVRGASDALAAGSNPLDFWIPQLELGFPQFLYYQHLPHLLLALVHRACFGIVSVETLFHGFRYLLLVGMPLTVLWSMRRMGFSLVASAIGGAASMLFVADNRMGLEYNSYVSRGYGLFSQLVAIHLTFITLATLTVTLREGRGYAAAALSLAALVLSHLLFGVIIAVLSVLLWLLGDHPRTWGPRLVRLAVVGMVAGVLASYMLIPFVLSSKAWLSTMPWVKLSGTPSWRVTEQTLSGGMYDLGRLPVLTFLVAAGVVAAAISRDARSRFAAVGLLVCVALYLVRPDATVLGRLLPAHNGFVSYRFLSAIGVLSVLVMGLGADALWRLMARVPTLRGTTGAVVGLLAFGLLLTPALVERWGYYRDQRDVVEESRAALAAAPGLAEVLARVEATSGGRVYAGPVTTRSCPMRVGPGLCVSDLLNARGVSTVGNPMQGLALSSGLIKEIPAGNPAMYDLFDVRTVVIGSDRVVPSFLQPVLKAGDYALYAVPTSGVAQYVGVNARRATNRQDTLYFAHDAWVRAGGAASHLVTRWDYRVPLAPHVPRALCPGNPRTVREEVTSQSVMVDVGCAAPSGDTLAVALKMSYHPQWEVTVDGAAVQPYMVSPGFLAVDVAPGAHRIAARYRAHPAKLPLLLLGLVVVVAVALLKDRMDAPAQWWLRRVA</sequence>
<dbReference type="EMBL" id="CP011454">
    <property type="protein sequence ID" value="AMW06015.1"/>
    <property type="molecule type" value="Genomic_DNA"/>
</dbReference>
<feature type="transmembrane region" description="Helical" evidence="1">
    <location>
        <begin position="20"/>
        <end position="40"/>
    </location>
</feature>
<feature type="transmembrane region" description="Helical" evidence="1">
    <location>
        <begin position="178"/>
        <end position="196"/>
    </location>
</feature>
<feature type="transmembrane region" description="Helical" evidence="1">
    <location>
        <begin position="202"/>
        <end position="232"/>
    </location>
</feature>
<dbReference type="KEGG" id="gph:GEMMAAP_16920"/>
<feature type="transmembrane region" description="Helical" evidence="1">
    <location>
        <begin position="244"/>
        <end position="267"/>
    </location>
</feature>
<reference evidence="2 3" key="2">
    <citation type="journal article" date="2016" name="Environ. Microbiol. Rep.">
        <title>Metagenomic evidence for the presence of phototrophic Gemmatimonadetes bacteria in diverse environments.</title>
        <authorList>
            <person name="Zeng Y."/>
            <person name="Baumbach J."/>
            <person name="Barbosa E.G."/>
            <person name="Azevedo V."/>
            <person name="Zhang C."/>
            <person name="Koblizek M."/>
        </authorList>
    </citation>
    <scope>NUCLEOTIDE SEQUENCE [LARGE SCALE GENOMIC DNA]</scope>
    <source>
        <strain evidence="2 3">AP64</strain>
    </source>
</reference>
<protein>
    <submittedName>
        <fullName evidence="2">Uncharacterized protein</fullName>
    </submittedName>
</protein>
<name>A0A143BN53_9BACT</name>
<feature type="transmembrane region" description="Helical" evidence="1">
    <location>
        <begin position="396"/>
        <end position="415"/>
    </location>
</feature>
<feature type="transmembrane region" description="Helical" evidence="1">
    <location>
        <begin position="687"/>
        <end position="705"/>
    </location>
</feature>
<evidence type="ECO:0000256" key="1">
    <source>
        <dbReference type="SAM" id="Phobius"/>
    </source>
</evidence>
<feature type="transmembrane region" description="Helical" evidence="1">
    <location>
        <begin position="139"/>
        <end position="157"/>
    </location>
</feature>
<accession>A0A143BN53</accession>
<proteinExistence type="predicted"/>
<dbReference type="AlphaFoldDB" id="A0A143BN53"/>
<feature type="transmembrane region" description="Helical" evidence="1">
    <location>
        <begin position="364"/>
        <end position="384"/>
    </location>
</feature>
<keyword evidence="1" id="KW-0472">Membrane</keyword>
<evidence type="ECO:0000313" key="3">
    <source>
        <dbReference type="Proteomes" id="UP000076404"/>
    </source>
</evidence>
<dbReference type="Proteomes" id="UP000076404">
    <property type="component" value="Chromosome"/>
</dbReference>
<evidence type="ECO:0000313" key="2">
    <source>
        <dbReference type="EMBL" id="AMW06015.1"/>
    </source>
</evidence>
<organism evidence="2 3">
    <name type="scientific">Gemmatimonas phototrophica</name>
    <dbReference type="NCBI Taxonomy" id="1379270"/>
    <lineage>
        <taxon>Bacteria</taxon>
        <taxon>Pseudomonadati</taxon>
        <taxon>Gemmatimonadota</taxon>
        <taxon>Gemmatimonadia</taxon>
        <taxon>Gemmatimonadales</taxon>
        <taxon>Gemmatimonadaceae</taxon>
        <taxon>Gemmatimonas</taxon>
    </lineage>
</organism>
<gene>
    <name evidence="2" type="ORF">GEMMAAP_16920</name>
</gene>
<keyword evidence="1" id="KW-1133">Transmembrane helix</keyword>
<reference evidence="2 3" key="1">
    <citation type="journal article" date="2014" name="Proc. Natl. Acad. Sci. U.S.A.">
        <title>Functional type 2 photosynthetic reaction centers found in the rare bacterial phylum Gemmatimonadetes.</title>
        <authorList>
            <person name="Zeng Y."/>
            <person name="Feng F."/>
            <person name="Medova H."/>
            <person name="Dean J."/>
            <person name="Koblizek M."/>
        </authorList>
    </citation>
    <scope>NUCLEOTIDE SEQUENCE [LARGE SCALE GENOMIC DNA]</scope>
    <source>
        <strain evidence="2 3">AP64</strain>
    </source>
</reference>